<keyword evidence="5" id="KW-1185">Reference proteome</keyword>
<accession>A0AA96F4H3</accession>
<keyword evidence="2" id="KW-0472">Membrane</keyword>
<protein>
    <submittedName>
        <fullName evidence="3">Uncharacterized protein</fullName>
    </submittedName>
</protein>
<evidence type="ECO:0000256" key="2">
    <source>
        <dbReference type="SAM" id="Phobius"/>
    </source>
</evidence>
<feature type="coiled-coil region" evidence="1">
    <location>
        <begin position="25"/>
        <end position="59"/>
    </location>
</feature>
<proteinExistence type="predicted"/>
<evidence type="ECO:0000313" key="5">
    <source>
        <dbReference type="Proteomes" id="UP001304515"/>
    </source>
</evidence>
<feature type="transmembrane region" description="Helical" evidence="2">
    <location>
        <begin position="6"/>
        <end position="24"/>
    </location>
</feature>
<evidence type="ECO:0000313" key="4">
    <source>
        <dbReference type="EMBL" id="WNM21326.1"/>
    </source>
</evidence>
<dbReference type="Proteomes" id="UP001304515">
    <property type="component" value="Chromosome"/>
</dbReference>
<keyword evidence="2" id="KW-1133">Transmembrane helix</keyword>
<keyword evidence="2" id="KW-0812">Transmembrane</keyword>
<keyword evidence="1" id="KW-0175">Coiled coil</keyword>
<dbReference type="EMBL" id="CP134878">
    <property type="protein sequence ID" value="WNM19937.1"/>
    <property type="molecule type" value="Genomic_DNA"/>
</dbReference>
<dbReference type="KEGG" id="fcj:RN605_11635"/>
<dbReference type="AlphaFoldDB" id="A0AA96EZP6"/>
<sequence length="248" mass="28676">MITILLLSLGCLLVILSIVFIYLYNKNSKGKKNETEVELNKVKKEIEKLTKVIEEHKLLQTDVFSSSENYASFESMIGHNLPLIEITDLELSDEKNIDSSELTANVATYVHQLRFYVFNVGKSSLKDVIISIKDIYNDPKDIKKRSRTIGHHDEESIDFNEYGIGTFENFDINILNLKSRRLVYSSTLPNSFGVAEYSFSVVVEWKGGFYQMDVRIEEFDGKLKYFYQYFDVNGNPINFELLESNIKK</sequence>
<dbReference type="EMBL" id="CP134890">
    <property type="protein sequence ID" value="WNM21326.1"/>
    <property type="molecule type" value="Genomic_DNA"/>
</dbReference>
<dbReference type="RefSeq" id="WP_313324965.1">
    <property type="nucleotide sequence ID" value="NZ_CP134878.1"/>
</dbReference>
<organism evidence="3">
    <name type="scientific">Flavobacterium capsici</name>
    <dbReference type="NCBI Taxonomy" id="3075618"/>
    <lineage>
        <taxon>Bacteria</taxon>
        <taxon>Pseudomonadati</taxon>
        <taxon>Bacteroidota</taxon>
        <taxon>Flavobacteriia</taxon>
        <taxon>Flavobacteriales</taxon>
        <taxon>Flavobacteriaceae</taxon>
        <taxon>Flavobacterium</taxon>
    </lineage>
</organism>
<reference evidence="3 5" key="1">
    <citation type="submission" date="2023-09" db="EMBL/GenBank/DDBJ databases">
        <title>Flavobacterium sp. a novel bacteria isolate from Pepper rhizosphere.</title>
        <authorList>
            <person name="Peng Y."/>
            <person name="Lee J."/>
        </authorList>
    </citation>
    <scope>NUCLEOTIDE SEQUENCE</scope>
    <source>
        <strain evidence="3">PMR2A8</strain>
        <strain evidence="4 5">PMTSA4</strain>
    </source>
</reference>
<accession>A0AA96EZP6</accession>
<evidence type="ECO:0000313" key="3">
    <source>
        <dbReference type="EMBL" id="WNM19937.1"/>
    </source>
</evidence>
<gene>
    <name evidence="4" type="ORF">RN605_11635</name>
    <name evidence="3" type="ORF">RN608_04465</name>
</gene>
<evidence type="ECO:0000256" key="1">
    <source>
        <dbReference type="SAM" id="Coils"/>
    </source>
</evidence>
<name>A0AA96EZP6_9FLAO</name>